<dbReference type="InterPro" id="IPR020846">
    <property type="entry name" value="MFS_dom"/>
</dbReference>
<dbReference type="EMBL" id="BAAANY010000009">
    <property type="protein sequence ID" value="GAA1675311.1"/>
    <property type="molecule type" value="Genomic_DNA"/>
</dbReference>
<evidence type="ECO:0000313" key="9">
    <source>
        <dbReference type="EMBL" id="GAA1675311.1"/>
    </source>
</evidence>
<keyword evidence="10" id="KW-1185">Reference proteome</keyword>
<proteinExistence type="predicted"/>
<feature type="domain" description="Major facilitator superfamily (MFS) profile" evidence="8">
    <location>
        <begin position="1"/>
        <end position="116"/>
    </location>
</feature>
<keyword evidence="3" id="KW-1003">Cell membrane</keyword>
<dbReference type="PANTHER" id="PTHR23513">
    <property type="entry name" value="INTEGRAL MEMBRANE EFFLUX PROTEIN-RELATED"/>
    <property type="match status" value="1"/>
</dbReference>
<comment type="subcellular location">
    <subcellularLocation>
        <location evidence="1">Cell inner membrane</location>
        <topology evidence="1">Multi-pass membrane protein</topology>
    </subcellularLocation>
</comment>
<feature type="transmembrane region" description="Helical" evidence="7">
    <location>
        <begin position="88"/>
        <end position="108"/>
    </location>
</feature>
<gene>
    <name evidence="9" type="ORF">GCM10009765_25790</name>
</gene>
<evidence type="ECO:0000256" key="5">
    <source>
        <dbReference type="ARBA" id="ARBA00022989"/>
    </source>
</evidence>
<comment type="caution">
    <text evidence="9">The sequence shown here is derived from an EMBL/GenBank/DDBJ whole genome shotgun (WGS) entry which is preliminary data.</text>
</comment>
<evidence type="ECO:0000256" key="7">
    <source>
        <dbReference type="SAM" id="Phobius"/>
    </source>
</evidence>
<evidence type="ECO:0000256" key="6">
    <source>
        <dbReference type="ARBA" id="ARBA00023136"/>
    </source>
</evidence>
<dbReference type="Gene3D" id="1.20.1250.20">
    <property type="entry name" value="MFS general substrate transporter like domains"/>
    <property type="match status" value="1"/>
</dbReference>
<keyword evidence="2" id="KW-0813">Transport</keyword>
<evidence type="ECO:0000259" key="8">
    <source>
        <dbReference type="PROSITE" id="PS50850"/>
    </source>
</evidence>
<dbReference type="PANTHER" id="PTHR23513:SF9">
    <property type="entry name" value="ENTEROBACTIN EXPORTER ENTS"/>
    <property type="match status" value="1"/>
</dbReference>
<evidence type="ECO:0000256" key="1">
    <source>
        <dbReference type="ARBA" id="ARBA00004429"/>
    </source>
</evidence>
<keyword evidence="6 7" id="KW-0472">Membrane</keyword>
<name>A0ABN2GQX7_9ACTN</name>
<evidence type="ECO:0000256" key="4">
    <source>
        <dbReference type="ARBA" id="ARBA00022692"/>
    </source>
</evidence>
<accession>A0ABN2GQX7</accession>
<reference evidence="9 10" key="1">
    <citation type="journal article" date="2019" name="Int. J. Syst. Evol. Microbiol.">
        <title>The Global Catalogue of Microorganisms (GCM) 10K type strain sequencing project: providing services to taxonomists for standard genome sequencing and annotation.</title>
        <authorList>
            <consortium name="The Broad Institute Genomics Platform"/>
            <consortium name="The Broad Institute Genome Sequencing Center for Infectious Disease"/>
            <person name="Wu L."/>
            <person name="Ma J."/>
        </authorList>
    </citation>
    <scope>NUCLEOTIDE SEQUENCE [LARGE SCALE GENOMIC DNA]</scope>
    <source>
        <strain evidence="9 10">JCM 14718</strain>
    </source>
</reference>
<evidence type="ECO:0000256" key="2">
    <source>
        <dbReference type="ARBA" id="ARBA00022448"/>
    </source>
</evidence>
<sequence length="116" mass="11748">MACAAMVWGVAVVLLALAAQLWLAVLALLVGGAVNFVLSTFRNAISQAYTDDALRGRIQGALTVVLVGGPQLGNVLHGLAGAGFGARWAMGVGGALTVCAVALIVCTVPELGRYRA</sequence>
<evidence type="ECO:0000313" key="10">
    <source>
        <dbReference type="Proteomes" id="UP001500618"/>
    </source>
</evidence>
<keyword evidence="4 7" id="KW-0812">Transmembrane</keyword>
<dbReference type="PROSITE" id="PS50850">
    <property type="entry name" value="MFS"/>
    <property type="match status" value="1"/>
</dbReference>
<dbReference type="SUPFAM" id="SSF103473">
    <property type="entry name" value="MFS general substrate transporter"/>
    <property type="match status" value="1"/>
</dbReference>
<dbReference type="InterPro" id="IPR036259">
    <property type="entry name" value="MFS_trans_sf"/>
</dbReference>
<organism evidence="9 10">
    <name type="scientific">Fodinicola feengrottensis</name>
    <dbReference type="NCBI Taxonomy" id="435914"/>
    <lineage>
        <taxon>Bacteria</taxon>
        <taxon>Bacillati</taxon>
        <taxon>Actinomycetota</taxon>
        <taxon>Actinomycetes</taxon>
        <taxon>Mycobacteriales</taxon>
        <taxon>Fodinicola</taxon>
    </lineage>
</organism>
<keyword evidence="5 7" id="KW-1133">Transmembrane helix</keyword>
<dbReference type="Proteomes" id="UP001500618">
    <property type="component" value="Unassembled WGS sequence"/>
</dbReference>
<evidence type="ECO:0000256" key="3">
    <source>
        <dbReference type="ARBA" id="ARBA00022475"/>
    </source>
</evidence>
<dbReference type="RefSeq" id="WP_344310141.1">
    <property type="nucleotide sequence ID" value="NZ_BAAANY010000009.1"/>
</dbReference>
<protein>
    <recommendedName>
        <fullName evidence="8">Major facilitator superfamily (MFS) profile domain-containing protein</fullName>
    </recommendedName>
</protein>